<name>A0A0D8Y093_DICVI</name>
<protein>
    <recommendedName>
        <fullName evidence="4">Transthyretin-like family protein</fullName>
    </recommendedName>
</protein>
<evidence type="ECO:0000256" key="1">
    <source>
        <dbReference type="SAM" id="SignalP"/>
    </source>
</evidence>
<dbReference type="InterPro" id="IPR038479">
    <property type="entry name" value="Transthyretin-like_sf"/>
</dbReference>
<dbReference type="OrthoDB" id="5826894at2759"/>
<dbReference type="AlphaFoldDB" id="A0A0D8Y093"/>
<feature type="signal peptide" evidence="1">
    <location>
        <begin position="1"/>
        <end position="17"/>
    </location>
</feature>
<dbReference type="Gene3D" id="2.60.40.3330">
    <property type="match status" value="1"/>
</dbReference>
<organism evidence="2 3">
    <name type="scientific">Dictyocaulus viviparus</name>
    <name type="common">Bovine lungworm</name>
    <dbReference type="NCBI Taxonomy" id="29172"/>
    <lineage>
        <taxon>Eukaryota</taxon>
        <taxon>Metazoa</taxon>
        <taxon>Ecdysozoa</taxon>
        <taxon>Nematoda</taxon>
        <taxon>Chromadorea</taxon>
        <taxon>Rhabditida</taxon>
        <taxon>Rhabditina</taxon>
        <taxon>Rhabditomorpha</taxon>
        <taxon>Strongyloidea</taxon>
        <taxon>Metastrongylidae</taxon>
        <taxon>Dictyocaulus</taxon>
    </lineage>
</organism>
<evidence type="ECO:0000313" key="2">
    <source>
        <dbReference type="EMBL" id="KJH48021.1"/>
    </source>
</evidence>
<dbReference type="EMBL" id="KN716283">
    <property type="protein sequence ID" value="KJH48021.1"/>
    <property type="molecule type" value="Genomic_DNA"/>
</dbReference>
<reference evidence="2 3" key="1">
    <citation type="submission" date="2013-11" db="EMBL/GenBank/DDBJ databases">
        <title>Draft genome of the bovine lungworm Dictyocaulus viviparus.</title>
        <authorList>
            <person name="Mitreva M."/>
        </authorList>
    </citation>
    <scope>NUCLEOTIDE SEQUENCE [LARGE SCALE GENOMIC DNA]</scope>
    <source>
        <strain evidence="2 3">HannoverDv2000</strain>
    </source>
</reference>
<keyword evidence="1" id="KW-0732">Signal</keyword>
<sequence length="71" mass="8182">MRFICWLLAVVVVIVNAKMQNVTVKGTTICNKKRMAGVTVELWERDTRVSDLHQCRVSLVALIFKPIDYFL</sequence>
<reference evidence="3" key="2">
    <citation type="journal article" date="2016" name="Sci. Rep.">
        <title>Dictyocaulus viviparus genome, variome and transcriptome elucidate lungworm biology and support future intervention.</title>
        <authorList>
            <person name="McNulty S.N."/>
            <person name="Strube C."/>
            <person name="Rosa B.A."/>
            <person name="Martin J.C."/>
            <person name="Tyagi R."/>
            <person name="Choi Y.J."/>
            <person name="Wang Q."/>
            <person name="Hallsworth Pepin K."/>
            <person name="Zhang X."/>
            <person name="Ozersky P."/>
            <person name="Wilson R.K."/>
            <person name="Sternberg P.W."/>
            <person name="Gasser R.B."/>
            <person name="Mitreva M."/>
        </authorList>
    </citation>
    <scope>NUCLEOTIDE SEQUENCE [LARGE SCALE GENOMIC DNA]</scope>
    <source>
        <strain evidence="3">HannoverDv2000</strain>
    </source>
</reference>
<feature type="chain" id="PRO_5002336102" description="Transthyretin-like family protein" evidence="1">
    <location>
        <begin position="18"/>
        <end position="71"/>
    </location>
</feature>
<accession>A0A0D8Y093</accession>
<evidence type="ECO:0008006" key="4">
    <source>
        <dbReference type="Google" id="ProtNLM"/>
    </source>
</evidence>
<dbReference type="Proteomes" id="UP000053766">
    <property type="component" value="Unassembled WGS sequence"/>
</dbReference>
<keyword evidence="3" id="KW-1185">Reference proteome</keyword>
<evidence type="ECO:0000313" key="3">
    <source>
        <dbReference type="Proteomes" id="UP000053766"/>
    </source>
</evidence>
<gene>
    <name evidence="2" type="ORF">DICVIV_05866</name>
</gene>
<proteinExistence type="predicted"/>